<accession>A0A5C3Q322</accession>
<protein>
    <submittedName>
        <fullName evidence="2">Uncharacterized protein</fullName>
    </submittedName>
</protein>
<name>A0A5C3Q322_9AGAR</name>
<gene>
    <name evidence="2" type="ORF">BDV98DRAFT_576222</name>
</gene>
<keyword evidence="1" id="KW-1133">Transmembrane helix</keyword>
<dbReference type="AlphaFoldDB" id="A0A5C3Q322"/>
<sequence length="66" mass="7292">MKVLPDLVSFLCSLSFSRASAFHNCFHHVLQYSTRFQTIPIVCSCLWAALSAVVLSLCELCLKANG</sequence>
<keyword evidence="1" id="KW-0472">Membrane</keyword>
<evidence type="ECO:0000313" key="2">
    <source>
        <dbReference type="EMBL" id="TFK96402.1"/>
    </source>
</evidence>
<dbReference type="Proteomes" id="UP000305067">
    <property type="component" value="Unassembled WGS sequence"/>
</dbReference>
<dbReference type="EMBL" id="ML178861">
    <property type="protein sequence ID" value="TFK96402.1"/>
    <property type="molecule type" value="Genomic_DNA"/>
</dbReference>
<keyword evidence="1" id="KW-0812">Transmembrane</keyword>
<reference evidence="2 3" key="1">
    <citation type="journal article" date="2019" name="Nat. Ecol. Evol.">
        <title>Megaphylogeny resolves global patterns of mushroom evolution.</title>
        <authorList>
            <person name="Varga T."/>
            <person name="Krizsan K."/>
            <person name="Foldi C."/>
            <person name="Dima B."/>
            <person name="Sanchez-Garcia M."/>
            <person name="Sanchez-Ramirez S."/>
            <person name="Szollosi G.J."/>
            <person name="Szarkandi J.G."/>
            <person name="Papp V."/>
            <person name="Albert L."/>
            <person name="Andreopoulos W."/>
            <person name="Angelini C."/>
            <person name="Antonin V."/>
            <person name="Barry K.W."/>
            <person name="Bougher N.L."/>
            <person name="Buchanan P."/>
            <person name="Buyck B."/>
            <person name="Bense V."/>
            <person name="Catcheside P."/>
            <person name="Chovatia M."/>
            <person name="Cooper J."/>
            <person name="Damon W."/>
            <person name="Desjardin D."/>
            <person name="Finy P."/>
            <person name="Geml J."/>
            <person name="Haridas S."/>
            <person name="Hughes K."/>
            <person name="Justo A."/>
            <person name="Karasinski D."/>
            <person name="Kautmanova I."/>
            <person name="Kiss B."/>
            <person name="Kocsube S."/>
            <person name="Kotiranta H."/>
            <person name="LaButti K.M."/>
            <person name="Lechner B.E."/>
            <person name="Liimatainen K."/>
            <person name="Lipzen A."/>
            <person name="Lukacs Z."/>
            <person name="Mihaltcheva S."/>
            <person name="Morgado L.N."/>
            <person name="Niskanen T."/>
            <person name="Noordeloos M.E."/>
            <person name="Ohm R.A."/>
            <person name="Ortiz-Santana B."/>
            <person name="Ovrebo C."/>
            <person name="Racz N."/>
            <person name="Riley R."/>
            <person name="Savchenko A."/>
            <person name="Shiryaev A."/>
            <person name="Soop K."/>
            <person name="Spirin V."/>
            <person name="Szebenyi C."/>
            <person name="Tomsovsky M."/>
            <person name="Tulloss R.E."/>
            <person name="Uehling J."/>
            <person name="Grigoriev I.V."/>
            <person name="Vagvolgyi C."/>
            <person name="Papp T."/>
            <person name="Martin F.M."/>
            <person name="Miettinen O."/>
            <person name="Hibbett D.S."/>
            <person name="Nagy L.G."/>
        </authorList>
    </citation>
    <scope>NUCLEOTIDE SEQUENCE [LARGE SCALE GENOMIC DNA]</scope>
    <source>
        <strain evidence="2 3">CBS 309.79</strain>
    </source>
</reference>
<feature type="transmembrane region" description="Helical" evidence="1">
    <location>
        <begin position="37"/>
        <end position="62"/>
    </location>
</feature>
<proteinExistence type="predicted"/>
<organism evidence="2 3">
    <name type="scientific">Pterulicium gracile</name>
    <dbReference type="NCBI Taxonomy" id="1884261"/>
    <lineage>
        <taxon>Eukaryota</taxon>
        <taxon>Fungi</taxon>
        <taxon>Dikarya</taxon>
        <taxon>Basidiomycota</taxon>
        <taxon>Agaricomycotina</taxon>
        <taxon>Agaricomycetes</taxon>
        <taxon>Agaricomycetidae</taxon>
        <taxon>Agaricales</taxon>
        <taxon>Pleurotineae</taxon>
        <taxon>Pterulaceae</taxon>
        <taxon>Pterulicium</taxon>
    </lineage>
</organism>
<keyword evidence="3" id="KW-1185">Reference proteome</keyword>
<evidence type="ECO:0000256" key="1">
    <source>
        <dbReference type="SAM" id="Phobius"/>
    </source>
</evidence>
<evidence type="ECO:0000313" key="3">
    <source>
        <dbReference type="Proteomes" id="UP000305067"/>
    </source>
</evidence>